<sequence length="354" mass="40252">MCSLTFFVLTIIISCQKNDEKKAVSIIWKNKKAVAVSIPNQLAEGTKPISVRVDASYDNELTIFGDIEKQEDRLIFTPLIPFTRGLTYEIFEGEKSIAQFSIPQPDASDAPKLTAIFPTQDTVPENLLKVYLQFSQPMREGRSAQHVALLDDQADTVKNAFLDLQPELWNEDRTQLTLWLDPGRIKRDLQPNKKLGAPMLKNRKYSIIISQHWKDVDGSALAKSYTKTFVTTIRDSLSPVPESWKINPPKSGTLSALMIDFQEPLDHGLLDEAFEITHEDGSKIAGEWQFVREETRELFIPKDHWKPGTYHLKVDARLEDLAANNVNRPFDRDITKGEEQKGPQAFVLVNFQVK</sequence>
<organism evidence="1 2">
    <name type="scientific">Dyadobacter luticola</name>
    <dbReference type="NCBI Taxonomy" id="1979387"/>
    <lineage>
        <taxon>Bacteria</taxon>
        <taxon>Pseudomonadati</taxon>
        <taxon>Bacteroidota</taxon>
        <taxon>Cytophagia</taxon>
        <taxon>Cytophagales</taxon>
        <taxon>Spirosomataceae</taxon>
        <taxon>Dyadobacter</taxon>
    </lineage>
</organism>
<evidence type="ECO:0000313" key="2">
    <source>
        <dbReference type="Proteomes" id="UP000306402"/>
    </source>
</evidence>
<name>A0A5R9L6P2_9BACT</name>
<dbReference type="RefSeq" id="WP_138365215.1">
    <property type="nucleotide sequence ID" value="NZ_VCEJ01000002.1"/>
</dbReference>
<comment type="caution">
    <text evidence="1">The sequence shown here is derived from an EMBL/GenBank/DDBJ whole genome shotgun (WGS) entry which is preliminary data.</text>
</comment>
<evidence type="ECO:0000313" key="1">
    <source>
        <dbReference type="EMBL" id="TLV04007.1"/>
    </source>
</evidence>
<dbReference type="OrthoDB" id="246488at2"/>
<dbReference type="EMBL" id="VCEJ01000002">
    <property type="protein sequence ID" value="TLV04007.1"/>
    <property type="molecule type" value="Genomic_DNA"/>
</dbReference>
<proteinExistence type="predicted"/>
<evidence type="ECO:0008006" key="3">
    <source>
        <dbReference type="Google" id="ProtNLM"/>
    </source>
</evidence>
<gene>
    <name evidence="1" type="ORF">FEN17_00505</name>
</gene>
<reference evidence="1 2" key="1">
    <citation type="submission" date="2019-05" db="EMBL/GenBank/DDBJ databases">
        <authorList>
            <person name="Qu J.-H."/>
        </authorList>
    </citation>
    <scope>NUCLEOTIDE SEQUENCE [LARGE SCALE GENOMIC DNA]</scope>
    <source>
        <strain evidence="1 2">T17</strain>
    </source>
</reference>
<keyword evidence="2" id="KW-1185">Reference proteome</keyword>
<protein>
    <recommendedName>
        <fullName evidence="3">SbsA Ig-like domain-containing protein</fullName>
    </recommendedName>
</protein>
<dbReference type="AlphaFoldDB" id="A0A5R9L6P2"/>
<accession>A0A5R9L6P2</accession>
<dbReference type="Proteomes" id="UP000306402">
    <property type="component" value="Unassembled WGS sequence"/>
</dbReference>